<evidence type="ECO:0000313" key="2">
    <source>
        <dbReference type="EMBL" id="KAF4508666.1"/>
    </source>
</evidence>
<reference evidence="2 3" key="1">
    <citation type="journal article" date="2020" name="Genome Biol. Evol.">
        <title>A new high-quality draft genome assembly of the Chinese cordyceps Ophiocordyceps sinensis.</title>
        <authorList>
            <person name="Shu R."/>
            <person name="Zhang J."/>
            <person name="Meng Q."/>
            <person name="Zhang H."/>
            <person name="Zhou G."/>
            <person name="Li M."/>
            <person name="Wu P."/>
            <person name="Zhao Y."/>
            <person name="Chen C."/>
            <person name="Qin Q."/>
        </authorList>
    </citation>
    <scope>NUCLEOTIDE SEQUENCE [LARGE SCALE GENOMIC DNA]</scope>
    <source>
        <strain evidence="2 3">IOZ07</strain>
    </source>
</reference>
<accession>A0A8H4PQS6</accession>
<evidence type="ECO:0000256" key="1">
    <source>
        <dbReference type="SAM" id="MobiDB-lite"/>
    </source>
</evidence>
<dbReference type="AlphaFoldDB" id="A0A8H4PQS6"/>
<dbReference type="EMBL" id="JAAVMX010000005">
    <property type="protein sequence ID" value="KAF4508666.1"/>
    <property type="molecule type" value="Genomic_DNA"/>
</dbReference>
<protein>
    <submittedName>
        <fullName evidence="2">Uncharacterized protein</fullName>
    </submittedName>
</protein>
<proteinExistence type="predicted"/>
<organism evidence="2 3">
    <name type="scientific">Ophiocordyceps sinensis</name>
    <dbReference type="NCBI Taxonomy" id="72228"/>
    <lineage>
        <taxon>Eukaryota</taxon>
        <taxon>Fungi</taxon>
        <taxon>Dikarya</taxon>
        <taxon>Ascomycota</taxon>
        <taxon>Pezizomycotina</taxon>
        <taxon>Sordariomycetes</taxon>
        <taxon>Hypocreomycetidae</taxon>
        <taxon>Hypocreales</taxon>
        <taxon>Ophiocordycipitaceae</taxon>
        <taxon>Ophiocordyceps</taxon>
    </lineage>
</organism>
<feature type="region of interest" description="Disordered" evidence="1">
    <location>
        <begin position="79"/>
        <end position="99"/>
    </location>
</feature>
<dbReference type="Proteomes" id="UP000557566">
    <property type="component" value="Unassembled WGS sequence"/>
</dbReference>
<evidence type="ECO:0000313" key="3">
    <source>
        <dbReference type="Proteomes" id="UP000557566"/>
    </source>
</evidence>
<gene>
    <name evidence="2" type="ORF">G6O67_005016</name>
</gene>
<keyword evidence="3" id="KW-1185">Reference proteome</keyword>
<name>A0A8H4PQS6_9HYPO</name>
<comment type="caution">
    <text evidence="2">The sequence shown here is derived from an EMBL/GenBank/DDBJ whole genome shotgun (WGS) entry which is preliminary data.</text>
</comment>
<sequence length="176" mass="18866">MAEGGTRGFSYDYYEHPESVLTLREKETGHQETFPAMKRTCSTGKSSDISESLQVGRNQAPRDGFEIGIVSPLTAATHPRAEAGARPPGPASMSAGDPLHGRRHALPMHKRPAPSGRQDLLTFKFAALISDLASAPKSTTRLRPSRSLGIGDVFCQLMPALQMPASISADPRGRAT</sequence>